<dbReference type="Pfam" id="PF01471">
    <property type="entry name" value="PG_binding_1"/>
    <property type="match status" value="1"/>
</dbReference>
<feature type="chain" id="PRO_5045799609" evidence="1">
    <location>
        <begin position="25"/>
        <end position="176"/>
    </location>
</feature>
<dbReference type="Gene3D" id="1.10.101.10">
    <property type="entry name" value="PGBD-like superfamily/PGBD"/>
    <property type="match status" value="1"/>
</dbReference>
<dbReference type="SUPFAM" id="SSF47090">
    <property type="entry name" value="PGBD-like"/>
    <property type="match status" value="1"/>
</dbReference>
<protein>
    <submittedName>
        <fullName evidence="3">Peptidoglycan-binding protein</fullName>
    </submittedName>
</protein>
<name>A0ABT3AEP6_9RHOB</name>
<feature type="domain" description="Peptidoglycan binding-like" evidence="2">
    <location>
        <begin position="114"/>
        <end position="159"/>
    </location>
</feature>
<dbReference type="RefSeq" id="WP_263826944.1">
    <property type="nucleotide sequence ID" value="NZ_JAOWLB010000001.1"/>
</dbReference>
<dbReference type="InterPro" id="IPR036366">
    <property type="entry name" value="PGBDSf"/>
</dbReference>
<accession>A0ABT3AEP6</accession>
<evidence type="ECO:0000313" key="4">
    <source>
        <dbReference type="Proteomes" id="UP001320899"/>
    </source>
</evidence>
<keyword evidence="1" id="KW-0732">Signal</keyword>
<organism evidence="3 4">
    <name type="scientific">Ruegeria aquimaris</name>
    <dbReference type="NCBI Taxonomy" id="2984333"/>
    <lineage>
        <taxon>Bacteria</taxon>
        <taxon>Pseudomonadati</taxon>
        <taxon>Pseudomonadota</taxon>
        <taxon>Alphaproteobacteria</taxon>
        <taxon>Rhodobacterales</taxon>
        <taxon>Roseobacteraceae</taxon>
        <taxon>Ruegeria</taxon>
    </lineage>
</organism>
<evidence type="ECO:0000256" key="1">
    <source>
        <dbReference type="SAM" id="SignalP"/>
    </source>
</evidence>
<sequence>MIRVFPVLCALALAGLAACSGALPDVEALAEPEVSRFTQVAPPGAAPGTCWGKQVTPAIIETVTHQVLMQPAEVQSDGTVLRPAIYKTETRQEIVRERKETWFETPCQQDMTPEFVASVQRALSARGMYRGPVSGEMDSRTRAAIRRYQKPQGLDSGILSLAAARKLGLVAVQVEG</sequence>
<feature type="signal peptide" evidence="1">
    <location>
        <begin position="1"/>
        <end position="24"/>
    </location>
</feature>
<gene>
    <name evidence="3" type="ORF">OE747_02070</name>
</gene>
<comment type="caution">
    <text evidence="3">The sequence shown here is derived from an EMBL/GenBank/DDBJ whole genome shotgun (WGS) entry which is preliminary data.</text>
</comment>
<dbReference type="InterPro" id="IPR002477">
    <property type="entry name" value="Peptidoglycan-bd-like"/>
</dbReference>
<proteinExistence type="predicted"/>
<evidence type="ECO:0000313" key="3">
    <source>
        <dbReference type="EMBL" id="MCV2887105.1"/>
    </source>
</evidence>
<reference evidence="3 4" key="1">
    <citation type="submission" date="2022-10" db="EMBL/GenBank/DDBJ databases">
        <title>Ruegeria sp. nov., isolated from ocean surface sediments.</title>
        <authorList>
            <person name="He W."/>
            <person name="Xue H.-P."/>
            <person name="Zhang D.-F."/>
        </authorList>
    </citation>
    <scope>NUCLEOTIDE SEQUENCE [LARGE SCALE GENOMIC DNA]</scope>
    <source>
        <strain evidence="3 4">XHP0148</strain>
    </source>
</reference>
<evidence type="ECO:0000259" key="2">
    <source>
        <dbReference type="Pfam" id="PF01471"/>
    </source>
</evidence>
<dbReference type="InterPro" id="IPR036365">
    <property type="entry name" value="PGBD-like_sf"/>
</dbReference>
<dbReference type="EMBL" id="JAOWLB010000001">
    <property type="protein sequence ID" value="MCV2887105.1"/>
    <property type="molecule type" value="Genomic_DNA"/>
</dbReference>
<dbReference type="PROSITE" id="PS51257">
    <property type="entry name" value="PROKAR_LIPOPROTEIN"/>
    <property type="match status" value="1"/>
</dbReference>
<keyword evidence="4" id="KW-1185">Reference proteome</keyword>
<dbReference type="Proteomes" id="UP001320899">
    <property type="component" value="Unassembled WGS sequence"/>
</dbReference>